<dbReference type="Proteomes" id="UP000821837">
    <property type="component" value="Unassembled WGS sequence"/>
</dbReference>
<reference evidence="1" key="1">
    <citation type="journal article" date="2020" name="Cell">
        <title>Large-Scale Comparative Analyses of Tick Genomes Elucidate Their Genetic Diversity and Vector Capacities.</title>
        <authorList>
            <consortium name="Tick Genome and Microbiome Consortium (TIGMIC)"/>
            <person name="Jia N."/>
            <person name="Wang J."/>
            <person name="Shi W."/>
            <person name="Du L."/>
            <person name="Sun Y."/>
            <person name="Zhan W."/>
            <person name="Jiang J.F."/>
            <person name="Wang Q."/>
            <person name="Zhang B."/>
            <person name="Ji P."/>
            <person name="Bell-Sakyi L."/>
            <person name="Cui X.M."/>
            <person name="Yuan T.T."/>
            <person name="Jiang B.G."/>
            <person name="Yang W.F."/>
            <person name="Lam T.T."/>
            <person name="Chang Q.C."/>
            <person name="Ding S.J."/>
            <person name="Wang X.J."/>
            <person name="Zhu J.G."/>
            <person name="Ruan X.D."/>
            <person name="Zhao L."/>
            <person name="Wei J.T."/>
            <person name="Ye R.Z."/>
            <person name="Que T.C."/>
            <person name="Du C.H."/>
            <person name="Zhou Y.H."/>
            <person name="Cheng J.X."/>
            <person name="Dai P.F."/>
            <person name="Guo W.B."/>
            <person name="Han X.H."/>
            <person name="Huang E.J."/>
            <person name="Li L.F."/>
            <person name="Wei W."/>
            <person name="Gao Y.C."/>
            <person name="Liu J.Z."/>
            <person name="Shao H.Z."/>
            <person name="Wang X."/>
            <person name="Wang C.C."/>
            <person name="Yang T.C."/>
            <person name="Huo Q.B."/>
            <person name="Li W."/>
            <person name="Chen H.Y."/>
            <person name="Chen S.E."/>
            <person name="Zhou L.G."/>
            <person name="Ni X.B."/>
            <person name="Tian J.H."/>
            <person name="Sheng Y."/>
            <person name="Liu T."/>
            <person name="Pan Y.S."/>
            <person name="Xia L.Y."/>
            <person name="Li J."/>
            <person name="Zhao F."/>
            <person name="Cao W.C."/>
        </authorList>
    </citation>
    <scope>NUCLEOTIDE SEQUENCE</scope>
    <source>
        <strain evidence="1">Rsan-2018</strain>
    </source>
</reference>
<reference evidence="1" key="2">
    <citation type="submission" date="2021-09" db="EMBL/GenBank/DDBJ databases">
        <authorList>
            <person name="Jia N."/>
            <person name="Wang J."/>
            <person name="Shi W."/>
            <person name="Du L."/>
            <person name="Sun Y."/>
            <person name="Zhan W."/>
            <person name="Jiang J."/>
            <person name="Wang Q."/>
            <person name="Zhang B."/>
            <person name="Ji P."/>
            <person name="Sakyi L.B."/>
            <person name="Cui X."/>
            <person name="Yuan T."/>
            <person name="Jiang B."/>
            <person name="Yang W."/>
            <person name="Lam T.T.-Y."/>
            <person name="Chang Q."/>
            <person name="Ding S."/>
            <person name="Wang X."/>
            <person name="Zhu J."/>
            <person name="Ruan X."/>
            <person name="Zhao L."/>
            <person name="Wei J."/>
            <person name="Que T."/>
            <person name="Du C."/>
            <person name="Cheng J."/>
            <person name="Dai P."/>
            <person name="Han X."/>
            <person name="Huang E."/>
            <person name="Gao Y."/>
            <person name="Liu J."/>
            <person name="Shao H."/>
            <person name="Ye R."/>
            <person name="Li L."/>
            <person name="Wei W."/>
            <person name="Wang X."/>
            <person name="Wang C."/>
            <person name="Huo Q."/>
            <person name="Li W."/>
            <person name="Guo W."/>
            <person name="Chen H."/>
            <person name="Chen S."/>
            <person name="Zhou L."/>
            <person name="Zhou L."/>
            <person name="Ni X."/>
            <person name="Tian J."/>
            <person name="Zhou Y."/>
            <person name="Sheng Y."/>
            <person name="Liu T."/>
            <person name="Pan Y."/>
            <person name="Xia L."/>
            <person name="Li J."/>
            <person name="Zhao F."/>
            <person name="Cao W."/>
        </authorList>
    </citation>
    <scope>NUCLEOTIDE SEQUENCE</scope>
    <source>
        <strain evidence="1">Rsan-2018</strain>
        <tissue evidence="1">Larvae</tissue>
    </source>
</reference>
<accession>A0A9D4SP36</accession>
<comment type="caution">
    <text evidence="1">The sequence shown here is derived from an EMBL/GenBank/DDBJ whole genome shotgun (WGS) entry which is preliminary data.</text>
</comment>
<evidence type="ECO:0000313" key="2">
    <source>
        <dbReference type="Proteomes" id="UP000821837"/>
    </source>
</evidence>
<proteinExistence type="predicted"/>
<dbReference type="AlphaFoldDB" id="A0A9D4SP36"/>
<keyword evidence="2" id="KW-1185">Reference proteome</keyword>
<dbReference type="EMBL" id="JABSTV010001255">
    <property type="protein sequence ID" value="KAH7935644.1"/>
    <property type="molecule type" value="Genomic_DNA"/>
</dbReference>
<gene>
    <name evidence="1" type="ORF">HPB52_010908</name>
</gene>
<sequence length="187" mass="20808">MLSDVEAIVRAVADPSVKQVQHGRWSFVADVVSLSQRDFADALFHNRRFAERKLRGVFDMVAMNVSLLHNWLALAKANARIPEENWREVSSSYMKQLRESGGYELFDSQRSAVRIPPLSPMIPLYDRDYTVAAKYGAIGTLLGAAAVHMFVSQLPRVSAARAKVVEKLDCFVPPRVSPPGPSRGNEP</sequence>
<evidence type="ECO:0000313" key="1">
    <source>
        <dbReference type="EMBL" id="KAH7935644.1"/>
    </source>
</evidence>
<protein>
    <submittedName>
        <fullName evidence="1">Uncharacterized protein</fullName>
    </submittedName>
</protein>
<name>A0A9D4SP36_RHISA</name>
<organism evidence="1 2">
    <name type="scientific">Rhipicephalus sanguineus</name>
    <name type="common">Brown dog tick</name>
    <name type="synonym">Ixodes sanguineus</name>
    <dbReference type="NCBI Taxonomy" id="34632"/>
    <lineage>
        <taxon>Eukaryota</taxon>
        <taxon>Metazoa</taxon>
        <taxon>Ecdysozoa</taxon>
        <taxon>Arthropoda</taxon>
        <taxon>Chelicerata</taxon>
        <taxon>Arachnida</taxon>
        <taxon>Acari</taxon>
        <taxon>Parasitiformes</taxon>
        <taxon>Ixodida</taxon>
        <taxon>Ixodoidea</taxon>
        <taxon>Ixodidae</taxon>
        <taxon>Rhipicephalinae</taxon>
        <taxon>Rhipicephalus</taxon>
        <taxon>Rhipicephalus</taxon>
    </lineage>
</organism>